<reference evidence="8 9" key="1">
    <citation type="submission" date="2022-05" db="EMBL/GenBank/DDBJ databases">
        <authorList>
            <consortium name="Genoscope - CEA"/>
            <person name="William W."/>
        </authorList>
    </citation>
    <scope>NUCLEOTIDE SEQUENCE [LARGE SCALE GENOMIC DNA]</scope>
</reference>
<feature type="domain" description="TLDc" evidence="7">
    <location>
        <begin position="216"/>
        <end position="383"/>
    </location>
</feature>
<dbReference type="Gene3D" id="2.60.40.10">
    <property type="entry name" value="Immunoglobulins"/>
    <property type="match status" value="2"/>
</dbReference>
<dbReference type="InterPro" id="IPR006571">
    <property type="entry name" value="TLDc_dom"/>
</dbReference>
<dbReference type="SUPFAM" id="SSF48726">
    <property type="entry name" value="Immunoglobulin"/>
    <property type="match status" value="2"/>
</dbReference>
<dbReference type="InterPro" id="IPR013098">
    <property type="entry name" value="Ig_I-set"/>
</dbReference>
<keyword evidence="3" id="KW-1015">Disulfide bond</keyword>
<accession>A0ABN8QKI9</accession>
<dbReference type="EMBL" id="CALNXK010000136">
    <property type="protein sequence ID" value="CAH3166312.1"/>
    <property type="molecule type" value="Genomic_DNA"/>
</dbReference>
<dbReference type="InterPro" id="IPR003598">
    <property type="entry name" value="Ig_sub2"/>
</dbReference>
<dbReference type="PROSITE" id="PS51886">
    <property type="entry name" value="TLDC"/>
    <property type="match status" value="1"/>
</dbReference>
<dbReference type="PANTHER" id="PTHR12231:SF253">
    <property type="entry name" value="DPR-INTERACTING PROTEIN ETA, ISOFORM B-RELATED"/>
    <property type="match status" value="1"/>
</dbReference>
<name>A0ABN8QKI9_9CNID</name>
<dbReference type="PROSITE" id="PS50835">
    <property type="entry name" value="IG_LIKE"/>
    <property type="match status" value="2"/>
</dbReference>
<dbReference type="Pfam" id="PF07534">
    <property type="entry name" value="TLD"/>
    <property type="match status" value="1"/>
</dbReference>
<keyword evidence="1" id="KW-0732">Signal</keyword>
<dbReference type="SMART" id="SM00409">
    <property type="entry name" value="IG"/>
    <property type="match status" value="2"/>
</dbReference>
<dbReference type="PANTHER" id="PTHR12231">
    <property type="entry name" value="CTX-RELATED TYPE I TRANSMEMBRANE PROTEIN"/>
    <property type="match status" value="1"/>
</dbReference>
<evidence type="ECO:0000313" key="9">
    <source>
        <dbReference type="Proteomes" id="UP001159405"/>
    </source>
</evidence>
<dbReference type="InterPro" id="IPR013783">
    <property type="entry name" value="Ig-like_fold"/>
</dbReference>
<dbReference type="InterPro" id="IPR036179">
    <property type="entry name" value="Ig-like_dom_sf"/>
</dbReference>
<organism evidence="8 9">
    <name type="scientific">Porites lobata</name>
    <dbReference type="NCBI Taxonomy" id="104759"/>
    <lineage>
        <taxon>Eukaryota</taxon>
        <taxon>Metazoa</taxon>
        <taxon>Cnidaria</taxon>
        <taxon>Anthozoa</taxon>
        <taxon>Hexacorallia</taxon>
        <taxon>Scleractinia</taxon>
        <taxon>Fungiina</taxon>
        <taxon>Poritidae</taxon>
        <taxon>Porites</taxon>
    </lineage>
</organism>
<evidence type="ECO:0000313" key="8">
    <source>
        <dbReference type="EMBL" id="CAH3166312.1"/>
    </source>
</evidence>
<feature type="region of interest" description="Disordered" evidence="5">
    <location>
        <begin position="1"/>
        <end position="36"/>
    </location>
</feature>
<feature type="domain" description="Ig-like" evidence="6">
    <location>
        <begin position="36"/>
        <end position="120"/>
    </location>
</feature>
<dbReference type="CDD" id="cd00096">
    <property type="entry name" value="Ig"/>
    <property type="match status" value="1"/>
</dbReference>
<feature type="domain" description="Ig-like" evidence="6">
    <location>
        <begin position="125"/>
        <end position="209"/>
    </location>
</feature>
<evidence type="ECO:0000256" key="2">
    <source>
        <dbReference type="ARBA" id="ARBA00022737"/>
    </source>
</evidence>
<gene>
    <name evidence="8" type="ORF">PLOB_00007607</name>
</gene>
<comment type="caution">
    <text evidence="8">The sequence shown here is derived from an EMBL/GenBank/DDBJ whole genome shotgun (WGS) entry which is preliminary data.</text>
</comment>
<dbReference type="Pfam" id="PF07679">
    <property type="entry name" value="I-set"/>
    <property type="match status" value="2"/>
</dbReference>
<evidence type="ECO:0000256" key="3">
    <source>
        <dbReference type="ARBA" id="ARBA00023157"/>
    </source>
</evidence>
<protein>
    <submittedName>
        <fullName evidence="8">Uncharacterized protein</fullName>
    </submittedName>
</protein>
<evidence type="ECO:0000256" key="1">
    <source>
        <dbReference type="ARBA" id="ARBA00022729"/>
    </source>
</evidence>
<dbReference type="Proteomes" id="UP001159405">
    <property type="component" value="Unassembled WGS sequence"/>
</dbReference>
<evidence type="ECO:0000256" key="4">
    <source>
        <dbReference type="ARBA" id="ARBA00023319"/>
    </source>
</evidence>
<keyword evidence="2" id="KW-0677">Repeat</keyword>
<keyword evidence="4" id="KW-0393">Immunoglobulin domain</keyword>
<dbReference type="InterPro" id="IPR007110">
    <property type="entry name" value="Ig-like_dom"/>
</dbReference>
<keyword evidence="9" id="KW-1185">Reference proteome</keyword>
<dbReference type="InterPro" id="IPR003599">
    <property type="entry name" value="Ig_sub"/>
</dbReference>
<evidence type="ECO:0000256" key="5">
    <source>
        <dbReference type="SAM" id="MobiDB-lite"/>
    </source>
</evidence>
<evidence type="ECO:0000259" key="7">
    <source>
        <dbReference type="PROSITE" id="PS51886"/>
    </source>
</evidence>
<proteinExistence type="predicted"/>
<dbReference type="SMART" id="SM00408">
    <property type="entry name" value="IGc2"/>
    <property type="match status" value="2"/>
</dbReference>
<dbReference type="InterPro" id="IPR051170">
    <property type="entry name" value="Neural/epithelial_adhesion"/>
</dbReference>
<sequence>MTGPAGPIGEKGDKGKPGPKGMPGPPGRPGKSISAPQVMLSPNKQTRDDGGNTAFYCTVVGNPSPVVEWQFMGKKLLSGAKYLIREGELIVRNLNYSDAGPYTCAARNILGSSEATSNLSVRGLPIFTKVPPALATPAQGTTFQVTCQAEGYPRPVVTWIRAVLPFPGGRTEVNRGTLTIKNLNPADNGLYECMATNSIGTKKARINLAVQRLHDSIIVGSNKNYLTSLSNWLAPVAKSVNSLWKRCWRASVDGWAGSTFHSQCDGKGPTVTIIRVGRYIFGGYTGKSWRSWYDSNAFLFSLVNKPGWVPVKLPQTGKYSSRRQHSIQDIPSYGPSFGVGHDMYISDFTSSNRNSYSNLGNTYSPPSGYSCGSTFARTFLAGT</sequence>
<evidence type="ECO:0000259" key="6">
    <source>
        <dbReference type="PROSITE" id="PS50835"/>
    </source>
</evidence>